<dbReference type="PROSITE" id="PS51257">
    <property type="entry name" value="PROKAR_LIPOPROTEIN"/>
    <property type="match status" value="1"/>
</dbReference>
<dbReference type="EMBL" id="JAETYZ010000050">
    <property type="protein sequence ID" value="MBL6237021.1"/>
    <property type="molecule type" value="Genomic_DNA"/>
</dbReference>
<dbReference type="EMBL" id="MRVZ01000147">
    <property type="protein sequence ID" value="PAU11860.1"/>
    <property type="molecule type" value="Genomic_DNA"/>
</dbReference>
<name>A0A085NX08_ECOLX</name>
<proteinExistence type="predicted"/>
<protein>
    <recommendedName>
        <fullName evidence="13">Lipoprotein</fullName>
    </recommendedName>
</protein>
<dbReference type="Proteomes" id="UP000534332">
    <property type="component" value="Unassembled WGS sequence"/>
</dbReference>
<evidence type="ECO:0000313" key="6">
    <source>
        <dbReference type="EMBL" id="PAU11860.1"/>
    </source>
</evidence>
<reference evidence="7 9" key="2">
    <citation type="submission" date="2018-12" db="EMBL/GenBank/DDBJ databases">
        <title>Food and Water Safety Consortium.</title>
        <authorList>
            <person name="Tyson S."/>
            <person name="Peterson C.-L."/>
            <person name="Olson A."/>
            <person name="Tyler S."/>
            <person name="Cabral J."/>
            <person name="Lynch T."/>
            <person name="Knox N."/>
            <person name="Van Domselaar G."/>
            <person name="Graham M."/>
        </authorList>
    </citation>
    <scope>NUCLEOTIDE SEQUENCE [LARGE SCALE GENOMIC DNA]</scope>
    <source>
        <strain evidence="7 9">FWSEC0384</strain>
    </source>
</reference>
<evidence type="ECO:0000313" key="2">
    <source>
        <dbReference type="EMBL" id="EFF8957017.1"/>
    </source>
</evidence>
<evidence type="ECO:0000256" key="1">
    <source>
        <dbReference type="SAM" id="SignalP"/>
    </source>
</evidence>
<reference evidence="2 10" key="3">
    <citation type="submission" date="2020-02" db="EMBL/GenBank/DDBJ databases">
        <authorList>
            <consortium name="PulseNet: The National Subtyping Network for Foodborne Disease Surveillance"/>
            <person name="Tarr C.L."/>
            <person name="Trees E."/>
            <person name="Katz L.S."/>
            <person name="Carleton-Romer H.A."/>
            <person name="Stroika S."/>
            <person name="Kucerova Z."/>
            <person name="Roache K.F."/>
            <person name="Sabol A.L."/>
            <person name="Besser J."/>
            <person name="Gerner-Smidt P."/>
        </authorList>
    </citation>
    <scope>NUCLEOTIDE SEQUENCE [LARGE SCALE GENOMIC DNA]</scope>
    <source>
        <strain evidence="2 10">PNUSAE005278</strain>
    </source>
</reference>
<feature type="signal peptide" evidence="1">
    <location>
        <begin position="1"/>
        <end position="20"/>
    </location>
</feature>
<dbReference type="EMBL" id="RRNI01000006">
    <property type="protein sequence ID" value="TJH23113.1"/>
    <property type="molecule type" value="Genomic_DNA"/>
</dbReference>
<keyword evidence="1" id="KW-0732">Signal</keyword>
<dbReference type="Proteomes" id="UP000306700">
    <property type="component" value="Unassembled WGS sequence"/>
</dbReference>
<evidence type="ECO:0008006" key="13">
    <source>
        <dbReference type="Google" id="ProtNLM"/>
    </source>
</evidence>
<evidence type="ECO:0000313" key="4">
    <source>
        <dbReference type="EMBL" id="MBL6205115.1"/>
    </source>
</evidence>
<reference evidence="3 11" key="4">
    <citation type="submission" date="2020-02" db="EMBL/GenBank/DDBJ databases">
        <authorList>
            <person name="Ashton P.M."/>
            <person name="Dallman T."/>
            <person name="Nair S."/>
            <person name="De Pinna E."/>
            <person name="Peters T."/>
            <person name="Grant K."/>
        </authorList>
    </citation>
    <scope>NUCLEOTIDE SEQUENCE [LARGE SCALE GENOMIC DNA]</scope>
    <source>
        <strain evidence="3 11">188143</strain>
    </source>
</reference>
<evidence type="ECO:0000313" key="8">
    <source>
        <dbReference type="Proteomes" id="UP000218543"/>
    </source>
</evidence>
<dbReference type="Proteomes" id="UP000615017">
    <property type="component" value="Unassembled WGS sequence"/>
</dbReference>
<dbReference type="AlphaFoldDB" id="A0A085NX08"/>
<evidence type="ECO:0000313" key="9">
    <source>
        <dbReference type="Proteomes" id="UP000306700"/>
    </source>
</evidence>
<gene>
    <name evidence="3" type="ORF">BRV02_004797</name>
    <name evidence="2" type="ORF">BTB68_005110</name>
    <name evidence="6" type="ORF">BTQ06_26685</name>
    <name evidence="7" type="ORF">C9160_07345</name>
    <name evidence="5" type="ORF">JNA65_24495</name>
    <name evidence="4" type="ORF">JNA68_18225</name>
</gene>
<evidence type="ECO:0000313" key="12">
    <source>
        <dbReference type="Proteomes" id="UP000615017"/>
    </source>
</evidence>
<evidence type="ECO:0000313" key="10">
    <source>
        <dbReference type="Proteomes" id="UP000524010"/>
    </source>
</evidence>
<dbReference type="RefSeq" id="WP_000956341.1">
    <property type="nucleotide sequence ID" value="NZ_AP024130.1"/>
</dbReference>
<sequence>MLTKKMLLVCASCVALSACSAQEIAELNRQISDGAFAVTKVLNVGVNQADDDLKYLSQAPRAKREKRDHVIEVPVDVDTAAGRLKRYYKFYSNEEVDAIRNNGHANGKWAAAAISQNGHMWDAMPGSYYKMGSDWDGGEFDDHLTLELEKNGKGSRIYITYASPAPGHLKDKFIEPLVKRVKDVAEGRVR</sequence>
<dbReference type="Proteomes" id="UP000524010">
    <property type="component" value="Unassembled WGS sequence"/>
</dbReference>
<dbReference type="Proteomes" id="UP000655659">
    <property type="component" value="Unassembled WGS sequence"/>
</dbReference>
<feature type="chain" id="PRO_5014218138" description="Lipoprotein" evidence="1">
    <location>
        <begin position="21"/>
        <end position="190"/>
    </location>
</feature>
<accession>A0A085NX08</accession>
<evidence type="ECO:0000313" key="11">
    <source>
        <dbReference type="Proteomes" id="UP000534332"/>
    </source>
</evidence>
<evidence type="ECO:0000313" key="7">
    <source>
        <dbReference type="EMBL" id="TJH23113.1"/>
    </source>
</evidence>
<evidence type="ECO:0000313" key="5">
    <source>
        <dbReference type="EMBL" id="MBL6237021.1"/>
    </source>
</evidence>
<reference evidence="6 8" key="1">
    <citation type="submission" date="2016-12" db="EMBL/GenBank/DDBJ databases">
        <title>Real-Time Genomic Investigation Underlying the Public Health Response to a Shiga Toxin-Producing Escherichia Coli O26:H11 Outbreak in a Nursery.</title>
        <authorList>
            <person name="Ferdous M."/>
            <person name="Moran-Gilad J."/>
            <person name="Rossen J.W."/>
            <person name="Gdalevich M."/>
        </authorList>
    </citation>
    <scope>NUCLEOTIDE SEQUENCE [LARGE SCALE GENOMIC DNA]</scope>
    <source>
        <strain evidence="6 8">STEC 514-2</strain>
    </source>
</reference>
<evidence type="ECO:0000313" key="3">
    <source>
        <dbReference type="EMBL" id="EFG2163635.1"/>
    </source>
</evidence>
<comment type="caution">
    <text evidence="2">The sequence shown here is derived from an EMBL/GenBank/DDBJ whole genome shotgun (WGS) entry which is preliminary data.</text>
</comment>
<dbReference type="EMBL" id="AASSGK010000060">
    <property type="protein sequence ID" value="EFG2163635.1"/>
    <property type="molecule type" value="Genomic_DNA"/>
</dbReference>
<dbReference type="EMBL" id="AASRHK010000122">
    <property type="protein sequence ID" value="EFF8957017.1"/>
    <property type="molecule type" value="Genomic_DNA"/>
</dbReference>
<dbReference type="EMBL" id="JAETYU010000024">
    <property type="protein sequence ID" value="MBL6205115.1"/>
    <property type="molecule type" value="Genomic_DNA"/>
</dbReference>
<reference evidence="4 12" key="5">
    <citation type="submission" date="2021-01" db="EMBL/GenBank/DDBJ databases">
        <title>Genomes of Escherichia coli STEC strains from raw meat-based diets for companion animals.</title>
        <authorList>
            <person name="Stevens M.J.A."/>
            <person name="Stephan R."/>
        </authorList>
    </citation>
    <scope>NUCLEOTIDE SEQUENCE [LARGE SCALE GENOMIC DNA]</scope>
    <source>
        <strain evidence="4">ATC7-7</strain>
        <strain evidence="5 12">LSC1-58</strain>
    </source>
</reference>
<organism evidence="2 10">
    <name type="scientific">Escherichia coli</name>
    <dbReference type="NCBI Taxonomy" id="562"/>
    <lineage>
        <taxon>Bacteria</taxon>
        <taxon>Pseudomonadati</taxon>
        <taxon>Pseudomonadota</taxon>
        <taxon>Gammaproteobacteria</taxon>
        <taxon>Enterobacterales</taxon>
        <taxon>Enterobacteriaceae</taxon>
        <taxon>Escherichia</taxon>
    </lineage>
</organism>
<dbReference type="Proteomes" id="UP000218543">
    <property type="component" value="Unassembled WGS sequence"/>
</dbReference>